<dbReference type="Proteomes" id="UP000011550">
    <property type="component" value="Unassembled WGS sequence"/>
</dbReference>
<dbReference type="EMBL" id="AOLN01000004">
    <property type="protein sequence ID" value="ELZ97955.1"/>
    <property type="molecule type" value="Genomic_DNA"/>
</dbReference>
<comment type="caution">
    <text evidence="2">The sequence shown here is derived from an EMBL/GenBank/DDBJ whole genome shotgun (WGS) entry which is preliminary data.</text>
</comment>
<dbReference type="AlphaFoldDB" id="M0IMI7"/>
<evidence type="ECO:0000259" key="1">
    <source>
        <dbReference type="Pfam" id="PF18545"/>
    </source>
</evidence>
<protein>
    <recommendedName>
        <fullName evidence="1">Halobacterial output domain-containing protein</fullName>
    </recommendedName>
</protein>
<dbReference type="Pfam" id="PF18545">
    <property type="entry name" value="HalOD1"/>
    <property type="match status" value="1"/>
</dbReference>
<keyword evidence="3" id="KW-1185">Reference proteome</keyword>
<organism evidence="2 3">
    <name type="scientific">Haloferax mucosum ATCC BAA-1512</name>
    <dbReference type="NCBI Taxonomy" id="662479"/>
    <lineage>
        <taxon>Archaea</taxon>
        <taxon>Methanobacteriati</taxon>
        <taxon>Methanobacteriota</taxon>
        <taxon>Stenosarchaea group</taxon>
        <taxon>Halobacteria</taxon>
        <taxon>Halobacteriales</taxon>
        <taxon>Haloferacaceae</taxon>
        <taxon>Haloferax</taxon>
    </lineage>
</organism>
<reference evidence="2 3" key="1">
    <citation type="journal article" date="2014" name="PLoS Genet.">
        <title>Phylogenetically driven sequencing of extremely halophilic archaea reveals strategies for static and dynamic osmo-response.</title>
        <authorList>
            <person name="Becker E.A."/>
            <person name="Seitzer P.M."/>
            <person name="Tritt A."/>
            <person name="Larsen D."/>
            <person name="Krusor M."/>
            <person name="Yao A.I."/>
            <person name="Wu D."/>
            <person name="Madern D."/>
            <person name="Eisen J.A."/>
            <person name="Darling A.E."/>
            <person name="Facciotti M.T."/>
        </authorList>
    </citation>
    <scope>NUCLEOTIDE SEQUENCE [LARGE SCALE GENOMIC DNA]</scope>
    <source>
        <strain evidence="2 3">ATCC BAA-1512</strain>
    </source>
</reference>
<accession>M0IMI7</accession>
<dbReference type="STRING" id="662479.C440_01868"/>
<evidence type="ECO:0000313" key="3">
    <source>
        <dbReference type="Proteomes" id="UP000011550"/>
    </source>
</evidence>
<gene>
    <name evidence="2" type="ORF">C440_01868</name>
</gene>
<feature type="domain" description="Halobacterial output" evidence="1">
    <location>
        <begin position="28"/>
        <end position="95"/>
    </location>
</feature>
<evidence type="ECO:0000313" key="2">
    <source>
        <dbReference type="EMBL" id="ELZ97955.1"/>
    </source>
</evidence>
<proteinExistence type="predicted"/>
<dbReference type="InterPro" id="IPR040624">
    <property type="entry name" value="HalOD1"/>
</dbReference>
<sequence length="103" mass="11157">MAQTKRWKNSRVTYDDATGAYRIDRDTREPLSTNVVLSIAAIEDVQPTQLPPLANTIDPDALDSVFGCSNDAILSFSYAGYRVTLDALGSLEVVPVGTAQPLQ</sequence>
<name>M0IMI7_9EURY</name>
<dbReference type="PATRIC" id="fig|662479.7.peg.386"/>